<evidence type="ECO:0000313" key="1">
    <source>
        <dbReference type="EMBL" id="SEA19383.1"/>
    </source>
</evidence>
<dbReference type="Proteomes" id="UP000198846">
    <property type="component" value="Unassembled WGS sequence"/>
</dbReference>
<evidence type="ECO:0008006" key="3">
    <source>
        <dbReference type="Google" id="ProtNLM"/>
    </source>
</evidence>
<sequence>MSKTLKITLTTVLVVILLFFSSLVLTNILIKNKVEKFLLTRLPSHITQHHKGISLHTLGGTITINDLVVQIANKKDTVVHTKIKLEKLIVQNVSYWDYLVNSEIHIETIKIKSPDLFYYSQNVHKTLDSTHSSGPLKLYKPVVLDDLQIDSANLYIYDNTLDSLMLYVENSAVNISNIKVDKEIIKRRLPVEFERYSVNADSVFVKANAYENVTVSDVSIIDNRAVLNNLSLKTKLSKTALSHKIKTERDHFDLKVNSIHIDGIDFGFDTRKLFVSSAFIKIETPELNIFRDKLVADDMSIKYLYSQSLRELPFELTVDSIKIEKGAIKYREKVKANNQGGSIALGGLSANLFNVSNTYKSPKQTKIDVSGFFMETTPFESEWYFDVNNTNDDFNFKMTIGRLQAERLNRFTEPNLKVRLSGQTNKIYYTINGDNRRSKTDLRVNYEDFEITVLNKYGNKKKWLLSTVANLFVSKNSDDKSDNFREATVEVDRDKTKSVFNYIWLNLSKGLLESITGNGEK</sequence>
<name>A0A1H3Z6E2_BIZPA</name>
<accession>A0A1H3Z6E2</accession>
<organism evidence="1 2">
    <name type="scientific">Bizionia paragorgiae</name>
    <dbReference type="NCBI Taxonomy" id="283786"/>
    <lineage>
        <taxon>Bacteria</taxon>
        <taxon>Pseudomonadati</taxon>
        <taxon>Bacteroidota</taxon>
        <taxon>Flavobacteriia</taxon>
        <taxon>Flavobacteriales</taxon>
        <taxon>Flavobacteriaceae</taxon>
        <taxon>Bizionia</taxon>
    </lineage>
</organism>
<gene>
    <name evidence="1" type="ORF">SAMN04487990_10814</name>
</gene>
<dbReference type="AlphaFoldDB" id="A0A1H3Z6E2"/>
<dbReference type="RefSeq" id="WP_092133491.1">
    <property type="nucleotide sequence ID" value="NZ_FNQK01000008.1"/>
</dbReference>
<dbReference type="EMBL" id="FNQK01000008">
    <property type="protein sequence ID" value="SEA19383.1"/>
    <property type="molecule type" value="Genomic_DNA"/>
</dbReference>
<protein>
    <recommendedName>
        <fullName evidence="3">DUF748 domain-containing protein</fullName>
    </recommendedName>
</protein>
<proteinExistence type="predicted"/>
<evidence type="ECO:0000313" key="2">
    <source>
        <dbReference type="Proteomes" id="UP000198846"/>
    </source>
</evidence>
<reference evidence="1 2" key="1">
    <citation type="submission" date="2016-10" db="EMBL/GenBank/DDBJ databases">
        <authorList>
            <person name="de Groot N.N."/>
        </authorList>
    </citation>
    <scope>NUCLEOTIDE SEQUENCE [LARGE SCALE GENOMIC DNA]</scope>
    <source>
        <strain evidence="1 2">DSM 23842</strain>
    </source>
</reference>
<dbReference type="OrthoDB" id="1412480at2"/>
<dbReference type="STRING" id="283786.SAMN04487990_10814"/>
<keyword evidence="2" id="KW-1185">Reference proteome</keyword>